<sequence>MTVCAQPCCNTCALLQRNYTTVSKLLHERLQLLEEASQQLVAERSHVAECQSQLEVTITRAEKAEQQLQHGVHLPDQLQQLQQQVDQLRGAREEEYQQRVALQEQLGRLKQELYAAANNKKELADQLQEQCSLNHTANSTITKLRQQLDEQSMEGRAATSQLHALRDVLARSSAQQQDMGKKLSALKARAKAAEEEAEASQARCKQLQQELTNAKGGQANNALRLLDLQTSQQLLDEKLTRTSSALAQEQAARAEADKQVLALRTDLVNMLHRAEAAEAAATAAAVSASQAEHRASEARAAQLAAEEAHKTADAATKLITQRLTEAQQQAAEERAIAEATQHELQQQLADKDTALQQQRQHEQSWRFRQLEASTRALATLEHLQGRVDDLDAAATSYATAVQQQHDSQHSELEGQMSRLTAWEATAEELSGMGSRINTALVHMAQQWVAKQQKLRSSDKGMQMLQTQVAQLEQQLSMAVVMERKLQSELADVQAAREKDQAEAAHEVQQSAAAVAAAEAAASAAQSAAAQQQAEFAQLETRVAAAESESTSLRLQLAAKAGEVASMSGNVKSASRKLQRLAAAASDMMGMLERMGGLQPHDVAALLAQLVMVMGGSRPSTACTPSRPGTPAAGTATGSSTASSDASSGVQLVADSSGSKQLLDNMGCLQQQMQVLVAATQQLAQGSEYHKLLESWKEVSSVADKLLHVEESLASNYTCLVCMKVFDHPVSAVPCGHNYCRGCYVGTLGSKCRECPGTQAGSCIPAPALEQLCAKFEYRLLTLQGLQGLVQRQTHGVHATTERVKA</sequence>
<dbReference type="EMBL" id="FNXT01001197">
    <property type="protein sequence ID" value="SZX73764.1"/>
    <property type="molecule type" value="Genomic_DNA"/>
</dbReference>
<gene>
    <name evidence="8" type="ORF">BQ4739_LOCUS14017</name>
</gene>
<evidence type="ECO:0000259" key="7">
    <source>
        <dbReference type="PROSITE" id="PS50089"/>
    </source>
</evidence>
<evidence type="ECO:0000313" key="8">
    <source>
        <dbReference type="EMBL" id="SZX73764.1"/>
    </source>
</evidence>
<feature type="region of interest" description="Disordered" evidence="6">
    <location>
        <begin position="617"/>
        <end position="649"/>
    </location>
</feature>
<keyword evidence="3" id="KW-0862">Zinc</keyword>
<feature type="coiled-coil region" evidence="5">
    <location>
        <begin position="454"/>
        <end position="555"/>
    </location>
</feature>
<dbReference type="PROSITE" id="PS50089">
    <property type="entry name" value="ZF_RING_2"/>
    <property type="match status" value="1"/>
</dbReference>
<reference evidence="8 9" key="1">
    <citation type="submission" date="2016-10" db="EMBL/GenBank/DDBJ databases">
        <authorList>
            <person name="Cai Z."/>
        </authorList>
    </citation>
    <scope>NUCLEOTIDE SEQUENCE [LARGE SCALE GENOMIC DNA]</scope>
</reference>
<feature type="compositionally biased region" description="Low complexity" evidence="6">
    <location>
        <begin position="623"/>
        <end position="648"/>
    </location>
</feature>
<keyword evidence="2 4" id="KW-0863">Zinc-finger</keyword>
<keyword evidence="1" id="KW-0479">Metal-binding</keyword>
<dbReference type="Gene3D" id="3.30.40.10">
    <property type="entry name" value="Zinc/RING finger domain, C3HC4 (zinc finger)"/>
    <property type="match status" value="1"/>
</dbReference>
<dbReference type="InterPro" id="IPR013083">
    <property type="entry name" value="Znf_RING/FYVE/PHD"/>
</dbReference>
<dbReference type="InterPro" id="IPR001841">
    <property type="entry name" value="Znf_RING"/>
</dbReference>
<evidence type="ECO:0000256" key="2">
    <source>
        <dbReference type="ARBA" id="ARBA00022771"/>
    </source>
</evidence>
<dbReference type="Proteomes" id="UP000256970">
    <property type="component" value="Unassembled WGS sequence"/>
</dbReference>
<dbReference type="PANTHER" id="PTHR19327">
    <property type="entry name" value="GOLGIN"/>
    <property type="match status" value="1"/>
</dbReference>
<dbReference type="InterPro" id="IPR017907">
    <property type="entry name" value="Znf_RING_CS"/>
</dbReference>
<accession>A0A383W9U8</accession>
<evidence type="ECO:0000256" key="5">
    <source>
        <dbReference type="SAM" id="Coils"/>
    </source>
</evidence>
<dbReference type="Pfam" id="PF13923">
    <property type="entry name" value="zf-C3HC4_2"/>
    <property type="match status" value="1"/>
</dbReference>
<name>A0A383W9U8_TETOB</name>
<dbReference type="AlphaFoldDB" id="A0A383W9U8"/>
<feature type="coiled-coil region" evidence="5">
    <location>
        <begin position="176"/>
        <end position="217"/>
    </location>
</feature>
<evidence type="ECO:0000256" key="6">
    <source>
        <dbReference type="SAM" id="MobiDB-lite"/>
    </source>
</evidence>
<feature type="coiled-coil region" evidence="5">
    <location>
        <begin position="47"/>
        <end position="130"/>
    </location>
</feature>
<keyword evidence="9" id="KW-1185">Reference proteome</keyword>
<protein>
    <recommendedName>
        <fullName evidence="7">RING-type domain-containing protein</fullName>
    </recommendedName>
</protein>
<dbReference type="GO" id="GO:0008270">
    <property type="term" value="F:zinc ion binding"/>
    <property type="evidence" value="ECO:0007669"/>
    <property type="project" value="UniProtKB-KW"/>
</dbReference>
<keyword evidence="5" id="KW-0175">Coiled coil</keyword>
<dbReference type="PANTHER" id="PTHR19327:SF0">
    <property type="entry name" value="GOLGIN SUBFAMILY A MEMBER 4"/>
    <property type="match status" value="1"/>
</dbReference>
<organism evidence="8 9">
    <name type="scientific">Tetradesmus obliquus</name>
    <name type="common">Green alga</name>
    <name type="synonym">Acutodesmus obliquus</name>
    <dbReference type="NCBI Taxonomy" id="3088"/>
    <lineage>
        <taxon>Eukaryota</taxon>
        <taxon>Viridiplantae</taxon>
        <taxon>Chlorophyta</taxon>
        <taxon>core chlorophytes</taxon>
        <taxon>Chlorophyceae</taxon>
        <taxon>CS clade</taxon>
        <taxon>Sphaeropleales</taxon>
        <taxon>Scenedesmaceae</taxon>
        <taxon>Tetradesmus</taxon>
    </lineage>
</organism>
<proteinExistence type="predicted"/>
<evidence type="ECO:0000256" key="4">
    <source>
        <dbReference type="PROSITE-ProRule" id="PRU00175"/>
    </source>
</evidence>
<evidence type="ECO:0000256" key="1">
    <source>
        <dbReference type="ARBA" id="ARBA00022723"/>
    </source>
</evidence>
<dbReference type="PROSITE" id="PS00518">
    <property type="entry name" value="ZF_RING_1"/>
    <property type="match status" value="1"/>
</dbReference>
<dbReference type="SUPFAM" id="SSF57850">
    <property type="entry name" value="RING/U-box"/>
    <property type="match status" value="1"/>
</dbReference>
<evidence type="ECO:0000256" key="3">
    <source>
        <dbReference type="ARBA" id="ARBA00022833"/>
    </source>
</evidence>
<dbReference type="STRING" id="3088.A0A383W9U8"/>
<evidence type="ECO:0000313" key="9">
    <source>
        <dbReference type="Proteomes" id="UP000256970"/>
    </source>
</evidence>
<feature type="domain" description="RING-type" evidence="7">
    <location>
        <begin position="718"/>
        <end position="755"/>
    </location>
</feature>